<dbReference type="Proteomes" id="UP001165960">
    <property type="component" value="Unassembled WGS sequence"/>
</dbReference>
<keyword evidence="2" id="KW-1185">Reference proteome</keyword>
<reference evidence="1" key="1">
    <citation type="submission" date="2022-04" db="EMBL/GenBank/DDBJ databases">
        <title>Genome of the entomopathogenic fungus Entomophthora muscae.</title>
        <authorList>
            <person name="Elya C."/>
            <person name="Lovett B.R."/>
            <person name="Lee E."/>
            <person name="Macias A.M."/>
            <person name="Hajek A.E."/>
            <person name="De Bivort B.L."/>
            <person name="Kasson M.T."/>
            <person name="De Fine Licht H.H."/>
            <person name="Stajich J.E."/>
        </authorList>
    </citation>
    <scope>NUCLEOTIDE SEQUENCE</scope>
    <source>
        <strain evidence="1">Berkeley</strain>
    </source>
</reference>
<dbReference type="EMBL" id="QTSX02000282">
    <property type="protein sequence ID" value="KAJ9087348.1"/>
    <property type="molecule type" value="Genomic_DNA"/>
</dbReference>
<sequence length="350" mass="38486">MQEIKIINKVNVSKLVDMMTPETMLDLSSKAFYYASKSLAQIPERLCLSSPEHKLLVMPSLITRQGEIVKLVGIPLSSNGLSSSSVVLSPTTGSLEFVLNSEAITAIRTASGSALITKAINLDSPKVLLIFGSGLQAYWHIKILLKVLPSIDKVIIFSRSSASAERLVLSIKPEFATTCFSFGQLGDLGQSDKTSSELKSTFNMADIICSCTPSKIPFIYGSLLKEGVHMNCIGSYTPDMQEFDLETVKNSTIFVDSVKMVLKEAGEIIHAKESIPSLELLELGHFVAIQNSDQKESFTLDTDRIQEAIRRKGRKFTLFKSVGIATQDLTLTCQICTMAEQHNLYDKVLF</sequence>
<organism evidence="1 2">
    <name type="scientific">Entomophthora muscae</name>
    <dbReference type="NCBI Taxonomy" id="34485"/>
    <lineage>
        <taxon>Eukaryota</taxon>
        <taxon>Fungi</taxon>
        <taxon>Fungi incertae sedis</taxon>
        <taxon>Zoopagomycota</taxon>
        <taxon>Entomophthoromycotina</taxon>
        <taxon>Entomophthoromycetes</taxon>
        <taxon>Entomophthorales</taxon>
        <taxon>Entomophthoraceae</taxon>
        <taxon>Entomophthora</taxon>
    </lineage>
</organism>
<evidence type="ECO:0000313" key="2">
    <source>
        <dbReference type="Proteomes" id="UP001165960"/>
    </source>
</evidence>
<accession>A0ACC2UKJ5</accession>
<proteinExistence type="predicted"/>
<name>A0ACC2UKJ5_9FUNG</name>
<gene>
    <name evidence="1" type="ORF">DSO57_1034245</name>
</gene>
<evidence type="ECO:0000313" key="1">
    <source>
        <dbReference type="EMBL" id="KAJ9087348.1"/>
    </source>
</evidence>
<protein>
    <submittedName>
        <fullName evidence="1">Uncharacterized protein</fullName>
    </submittedName>
</protein>
<comment type="caution">
    <text evidence="1">The sequence shown here is derived from an EMBL/GenBank/DDBJ whole genome shotgun (WGS) entry which is preliminary data.</text>
</comment>